<evidence type="ECO:0000256" key="5">
    <source>
        <dbReference type="ARBA" id="ARBA00013063"/>
    </source>
</evidence>
<evidence type="ECO:0000256" key="4">
    <source>
        <dbReference type="ARBA" id="ARBA00011233"/>
    </source>
</evidence>
<dbReference type="EMBL" id="DXBC01000066">
    <property type="protein sequence ID" value="HIZ79031.1"/>
    <property type="molecule type" value="Genomic_DNA"/>
</dbReference>
<dbReference type="NCBIfam" id="TIGR01182">
    <property type="entry name" value="eda"/>
    <property type="match status" value="1"/>
</dbReference>
<comment type="caution">
    <text evidence="9">The sequence shown here is derived from an EMBL/GenBank/DDBJ whole genome shotgun (WGS) entry which is preliminary data.</text>
</comment>
<dbReference type="InterPro" id="IPR013785">
    <property type="entry name" value="Aldolase_TIM"/>
</dbReference>
<reference evidence="9" key="1">
    <citation type="journal article" date="2021" name="PeerJ">
        <title>Extensive microbial diversity within the chicken gut microbiome revealed by metagenomics and culture.</title>
        <authorList>
            <person name="Gilroy R."/>
            <person name="Ravi A."/>
            <person name="Getino M."/>
            <person name="Pursley I."/>
            <person name="Horton D.L."/>
            <person name="Alikhan N.F."/>
            <person name="Baker D."/>
            <person name="Gharbi K."/>
            <person name="Hall N."/>
            <person name="Watson M."/>
            <person name="Adriaenssens E.M."/>
            <person name="Foster-Nyarko E."/>
            <person name="Jarju S."/>
            <person name="Secka A."/>
            <person name="Antonio M."/>
            <person name="Oren A."/>
            <person name="Chaudhuri R.R."/>
            <person name="La Ragione R."/>
            <person name="Hildebrand F."/>
            <person name="Pallen M.J."/>
        </authorList>
    </citation>
    <scope>NUCLEOTIDE SEQUENCE</scope>
    <source>
        <strain evidence="9">ChiBcec1-1093</strain>
    </source>
</reference>
<dbReference type="PROSITE" id="PS00160">
    <property type="entry name" value="ALDOLASE_KDPG_KHG_2"/>
    <property type="match status" value="1"/>
</dbReference>
<name>A0A9D2GI77_9FIRM</name>
<dbReference type="NCBIfam" id="NF004325">
    <property type="entry name" value="PRK05718.1"/>
    <property type="match status" value="1"/>
</dbReference>
<dbReference type="Pfam" id="PF01081">
    <property type="entry name" value="Aldolase"/>
    <property type="match status" value="1"/>
</dbReference>
<dbReference type="Gene3D" id="3.20.20.70">
    <property type="entry name" value="Aldolase class I"/>
    <property type="match status" value="1"/>
</dbReference>
<reference evidence="9" key="2">
    <citation type="submission" date="2021-04" db="EMBL/GenBank/DDBJ databases">
        <authorList>
            <person name="Gilroy R."/>
        </authorList>
    </citation>
    <scope>NUCLEOTIDE SEQUENCE</scope>
    <source>
        <strain evidence="9">ChiBcec1-1093</strain>
    </source>
</reference>
<evidence type="ECO:0000256" key="3">
    <source>
        <dbReference type="ARBA" id="ARBA00006906"/>
    </source>
</evidence>
<sequence>MIQDETGKEVFSVKTIEELFYDCAVVPVVVLDDPKDALPLAKALTEGGLPCAEVTFRTEAAEESIRQMSREYPDMLLGAGTVLTTEQVDRAIAAGARFIVSPGFDPEIVDYCLEKGIPVFPGCMTPSEVAQGVKRGLKVLKFFPAEQAGGLAMIKAMAAPYTTVKFMPTGGISAKNLKEYLACDKILCCGGSWMVKGDLIREGKFDRVKELAAEAKRLAVEARNPEA</sequence>
<dbReference type="InterPro" id="IPR000887">
    <property type="entry name" value="Aldlse_KDPG_KHG"/>
</dbReference>
<dbReference type="InterPro" id="IPR031338">
    <property type="entry name" value="KDPG/KHG_AS_2"/>
</dbReference>
<gene>
    <name evidence="9" type="ORF">IAA17_04525</name>
</gene>
<comment type="similarity">
    <text evidence="3">Belongs to the KHG/KDPG aldolase family.</text>
</comment>
<evidence type="ECO:0000256" key="8">
    <source>
        <dbReference type="ARBA" id="ARBA00023277"/>
    </source>
</evidence>
<dbReference type="GO" id="GO:0008675">
    <property type="term" value="F:2-dehydro-3-deoxy-phosphogluconate aldolase activity"/>
    <property type="evidence" value="ECO:0007669"/>
    <property type="project" value="UniProtKB-EC"/>
</dbReference>
<evidence type="ECO:0000313" key="10">
    <source>
        <dbReference type="Proteomes" id="UP000824101"/>
    </source>
</evidence>
<keyword evidence="7" id="KW-0704">Schiff base</keyword>
<dbReference type="PANTHER" id="PTHR30246:SF1">
    <property type="entry name" value="2-DEHYDRO-3-DEOXY-6-PHOSPHOGALACTONATE ALDOLASE-RELATED"/>
    <property type="match status" value="1"/>
</dbReference>
<evidence type="ECO:0000256" key="2">
    <source>
        <dbReference type="ARBA" id="ARBA00004736"/>
    </source>
</evidence>
<protein>
    <recommendedName>
        <fullName evidence="5">2-dehydro-3-deoxy-phosphogluconate aldolase</fullName>
        <ecNumber evidence="5">4.1.2.14</ecNumber>
    </recommendedName>
</protein>
<dbReference type="EC" id="4.1.2.14" evidence="5"/>
<comment type="pathway">
    <text evidence="2">Carbohydrate acid metabolism; 2-dehydro-3-deoxy-D-gluconate degradation; D-glyceraldehyde 3-phosphate and pyruvate from 2-dehydro-3-deoxy-D-gluconate: step 2/2.</text>
</comment>
<dbReference type="PROSITE" id="PS00159">
    <property type="entry name" value="ALDOLASE_KDPG_KHG_1"/>
    <property type="match status" value="1"/>
</dbReference>
<dbReference type="AlphaFoldDB" id="A0A9D2GI77"/>
<evidence type="ECO:0000256" key="6">
    <source>
        <dbReference type="ARBA" id="ARBA00023239"/>
    </source>
</evidence>
<dbReference type="PANTHER" id="PTHR30246">
    <property type="entry name" value="2-KETO-3-DEOXY-6-PHOSPHOGLUCONATE ALDOLASE"/>
    <property type="match status" value="1"/>
</dbReference>
<proteinExistence type="inferred from homology"/>
<dbReference type="SUPFAM" id="SSF51569">
    <property type="entry name" value="Aldolase"/>
    <property type="match status" value="1"/>
</dbReference>
<comment type="subunit">
    <text evidence="4">Homotrimer.</text>
</comment>
<keyword evidence="6" id="KW-0456">Lyase</keyword>
<comment type="catalytic activity">
    <reaction evidence="1">
        <text>2-dehydro-3-deoxy-6-phospho-D-gluconate = D-glyceraldehyde 3-phosphate + pyruvate</text>
        <dbReference type="Rhea" id="RHEA:17089"/>
        <dbReference type="ChEBI" id="CHEBI:15361"/>
        <dbReference type="ChEBI" id="CHEBI:57569"/>
        <dbReference type="ChEBI" id="CHEBI:59776"/>
        <dbReference type="EC" id="4.1.2.14"/>
    </reaction>
</comment>
<evidence type="ECO:0000313" key="9">
    <source>
        <dbReference type="EMBL" id="HIZ79031.1"/>
    </source>
</evidence>
<accession>A0A9D2GI77</accession>
<evidence type="ECO:0000256" key="1">
    <source>
        <dbReference type="ARBA" id="ARBA00000654"/>
    </source>
</evidence>
<evidence type="ECO:0000256" key="7">
    <source>
        <dbReference type="ARBA" id="ARBA00023270"/>
    </source>
</evidence>
<keyword evidence="8" id="KW-0119">Carbohydrate metabolism</keyword>
<dbReference type="Proteomes" id="UP000824101">
    <property type="component" value="Unassembled WGS sequence"/>
</dbReference>
<organism evidence="9 10">
    <name type="scientific">Candidatus Lachnoclostridium stercorigallinarum</name>
    <dbReference type="NCBI Taxonomy" id="2838634"/>
    <lineage>
        <taxon>Bacteria</taxon>
        <taxon>Bacillati</taxon>
        <taxon>Bacillota</taxon>
        <taxon>Clostridia</taxon>
        <taxon>Lachnospirales</taxon>
        <taxon>Lachnospiraceae</taxon>
    </lineage>
</organism>
<dbReference type="CDD" id="cd00452">
    <property type="entry name" value="KDPG_aldolase"/>
    <property type="match status" value="1"/>
</dbReference>
<dbReference type="InterPro" id="IPR031337">
    <property type="entry name" value="KDPG/KHG_AS_1"/>
</dbReference>